<evidence type="ECO:0000256" key="2">
    <source>
        <dbReference type="ARBA" id="ARBA00022741"/>
    </source>
</evidence>
<sequence length="303" mass="32420">MSMALEQEPTAQAGWDLAQGDEIVPGLTAMRLLGGGSAYEAYLAFDDLLYTPVVVKLVRPDQVEDPSTLRGLEREVDMLGRLNHPAIVRGFRADLGGARPYVVLENLDGPRLSSLIRRHGALPLQQLLPLGIELAAAAHYLRQLEVVHLDIKPGNIIMGAPAKLIDLSVARSSADAAELVTPIGTDPYMAPEQCMPGRPLAPCSASDVWGIGATLFHALTGRRPFGRGRDDVAATDAERWPQLVSAPAAMPPRVPEDVAATVLACLSPHPQLRPTPAELADAFEGPMAALPKPRLGGWKNSLR</sequence>
<dbReference type="PROSITE" id="PS00108">
    <property type="entry name" value="PROTEIN_KINASE_ST"/>
    <property type="match status" value="1"/>
</dbReference>
<dbReference type="GO" id="GO:0004674">
    <property type="term" value="F:protein serine/threonine kinase activity"/>
    <property type="evidence" value="ECO:0007669"/>
    <property type="project" value="UniProtKB-KW"/>
</dbReference>
<organism evidence="6">
    <name type="scientific">uncultured Nocardioidaceae bacterium</name>
    <dbReference type="NCBI Taxonomy" id="253824"/>
    <lineage>
        <taxon>Bacteria</taxon>
        <taxon>Bacillati</taxon>
        <taxon>Actinomycetota</taxon>
        <taxon>Actinomycetes</taxon>
        <taxon>Propionibacteriales</taxon>
        <taxon>Nocardioidaceae</taxon>
        <taxon>environmental samples</taxon>
    </lineage>
</organism>
<keyword evidence="2" id="KW-0547">Nucleotide-binding</keyword>
<evidence type="ECO:0000256" key="1">
    <source>
        <dbReference type="ARBA" id="ARBA00022679"/>
    </source>
</evidence>
<feature type="domain" description="Protein kinase" evidence="5">
    <location>
        <begin position="27"/>
        <end position="290"/>
    </location>
</feature>
<dbReference type="Gene3D" id="3.30.200.20">
    <property type="entry name" value="Phosphorylase Kinase, domain 1"/>
    <property type="match status" value="1"/>
</dbReference>
<dbReference type="Pfam" id="PF00069">
    <property type="entry name" value="Pkinase"/>
    <property type="match status" value="1"/>
</dbReference>
<keyword evidence="1" id="KW-0808">Transferase</keyword>
<dbReference type="GO" id="GO:0005524">
    <property type="term" value="F:ATP binding"/>
    <property type="evidence" value="ECO:0007669"/>
    <property type="project" value="UniProtKB-KW"/>
</dbReference>
<dbReference type="PANTHER" id="PTHR43289:SF34">
    <property type="entry name" value="SERINE_THREONINE-PROTEIN KINASE YBDM-RELATED"/>
    <property type="match status" value="1"/>
</dbReference>
<dbReference type="PANTHER" id="PTHR43289">
    <property type="entry name" value="MITOGEN-ACTIVATED PROTEIN KINASE KINASE KINASE 20-RELATED"/>
    <property type="match status" value="1"/>
</dbReference>
<dbReference type="SMART" id="SM00220">
    <property type="entry name" value="S_TKc"/>
    <property type="match status" value="1"/>
</dbReference>
<protein>
    <submittedName>
        <fullName evidence="6">Serine/threonine protein kinase</fullName>
    </submittedName>
</protein>
<reference evidence="6" key="1">
    <citation type="submission" date="2020-02" db="EMBL/GenBank/DDBJ databases">
        <authorList>
            <person name="Meier V. D."/>
        </authorList>
    </citation>
    <scope>NUCLEOTIDE SEQUENCE</scope>
    <source>
        <strain evidence="6">AVDCRST_MAG46</strain>
    </source>
</reference>
<evidence type="ECO:0000256" key="3">
    <source>
        <dbReference type="ARBA" id="ARBA00022777"/>
    </source>
</evidence>
<evidence type="ECO:0000259" key="5">
    <source>
        <dbReference type="PROSITE" id="PS50011"/>
    </source>
</evidence>
<dbReference type="SUPFAM" id="SSF56112">
    <property type="entry name" value="Protein kinase-like (PK-like)"/>
    <property type="match status" value="1"/>
</dbReference>
<dbReference type="InterPro" id="IPR011009">
    <property type="entry name" value="Kinase-like_dom_sf"/>
</dbReference>
<dbReference type="InterPro" id="IPR008271">
    <property type="entry name" value="Ser/Thr_kinase_AS"/>
</dbReference>
<keyword evidence="3 6" id="KW-0418">Kinase</keyword>
<name>A0A6J4MHU5_9ACTN</name>
<proteinExistence type="predicted"/>
<evidence type="ECO:0000313" key="6">
    <source>
        <dbReference type="EMBL" id="CAA9358254.1"/>
    </source>
</evidence>
<dbReference type="InterPro" id="IPR000719">
    <property type="entry name" value="Prot_kinase_dom"/>
</dbReference>
<accession>A0A6J4MHU5</accession>
<gene>
    <name evidence="6" type="ORF">AVDCRST_MAG46-3084</name>
</gene>
<keyword evidence="4" id="KW-0067">ATP-binding</keyword>
<dbReference type="AlphaFoldDB" id="A0A6J4MHU5"/>
<dbReference type="EMBL" id="CADCUD010000214">
    <property type="protein sequence ID" value="CAA9358254.1"/>
    <property type="molecule type" value="Genomic_DNA"/>
</dbReference>
<dbReference type="Gene3D" id="1.10.510.10">
    <property type="entry name" value="Transferase(Phosphotransferase) domain 1"/>
    <property type="match status" value="1"/>
</dbReference>
<evidence type="ECO:0000256" key="4">
    <source>
        <dbReference type="ARBA" id="ARBA00022840"/>
    </source>
</evidence>
<keyword evidence="6" id="KW-0723">Serine/threonine-protein kinase</keyword>
<dbReference type="PROSITE" id="PS50011">
    <property type="entry name" value="PROTEIN_KINASE_DOM"/>
    <property type="match status" value="1"/>
</dbReference>
<dbReference type="CDD" id="cd14014">
    <property type="entry name" value="STKc_PknB_like"/>
    <property type="match status" value="1"/>
</dbReference>